<dbReference type="EMBL" id="VSRR010023842">
    <property type="protein sequence ID" value="MPC65790.1"/>
    <property type="molecule type" value="Genomic_DNA"/>
</dbReference>
<evidence type="ECO:0000313" key="2">
    <source>
        <dbReference type="Proteomes" id="UP000324222"/>
    </source>
</evidence>
<organism evidence="1 2">
    <name type="scientific">Portunus trituberculatus</name>
    <name type="common">Swimming crab</name>
    <name type="synonym">Neptunus trituberculatus</name>
    <dbReference type="NCBI Taxonomy" id="210409"/>
    <lineage>
        <taxon>Eukaryota</taxon>
        <taxon>Metazoa</taxon>
        <taxon>Ecdysozoa</taxon>
        <taxon>Arthropoda</taxon>
        <taxon>Crustacea</taxon>
        <taxon>Multicrustacea</taxon>
        <taxon>Malacostraca</taxon>
        <taxon>Eumalacostraca</taxon>
        <taxon>Eucarida</taxon>
        <taxon>Decapoda</taxon>
        <taxon>Pleocyemata</taxon>
        <taxon>Brachyura</taxon>
        <taxon>Eubrachyura</taxon>
        <taxon>Portunoidea</taxon>
        <taxon>Portunidae</taxon>
        <taxon>Portuninae</taxon>
        <taxon>Portunus</taxon>
    </lineage>
</organism>
<keyword evidence="2" id="KW-1185">Reference proteome</keyword>
<name>A0A5B7H0V0_PORTR</name>
<dbReference type="AlphaFoldDB" id="A0A5B7H0V0"/>
<gene>
    <name evidence="1" type="ORF">E2C01_059926</name>
</gene>
<comment type="caution">
    <text evidence="1">The sequence shown here is derived from an EMBL/GenBank/DDBJ whole genome shotgun (WGS) entry which is preliminary data.</text>
</comment>
<protein>
    <submittedName>
        <fullName evidence="1">Uncharacterized protein</fullName>
    </submittedName>
</protein>
<proteinExistence type="predicted"/>
<dbReference type="Proteomes" id="UP000324222">
    <property type="component" value="Unassembled WGS sequence"/>
</dbReference>
<accession>A0A5B7H0V0</accession>
<reference evidence="1 2" key="1">
    <citation type="submission" date="2019-05" db="EMBL/GenBank/DDBJ databases">
        <title>Another draft genome of Portunus trituberculatus and its Hox gene families provides insights of decapod evolution.</title>
        <authorList>
            <person name="Jeong J.-H."/>
            <person name="Song I."/>
            <person name="Kim S."/>
            <person name="Choi T."/>
            <person name="Kim D."/>
            <person name="Ryu S."/>
            <person name="Kim W."/>
        </authorList>
    </citation>
    <scope>NUCLEOTIDE SEQUENCE [LARGE SCALE GENOMIC DNA]</scope>
    <source>
        <tissue evidence="1">Muscle</tissue>
    </source>
</reference>
<evidence type="ECO:0000313" key="1">
    <source>
        <dbReference type="EMBL" id="MPC65790.1"/>
    </source>
</evidence>
<sequence>MPSKDNSSSHKIACTLLHTLPSLKTKKRMGPRSVCSLDSEPKCLDTSLNFSSLTFATFGVLNLIFNL</sequence>